<keyword evidence="2" id="KW-0547">Nucleotide-binding</keyword>
<feature type="domain" description="Protein kinase" evidence="11">
    <location>
        <begin position="59"/>
        <end position="353"/>
    </location>
</feature>
<keyword evidence="10" id="KW-1133">Transmembrane helix</keyword>
<dbReference type="eggNOG" id="KOG0581">
    <property type="taxonomic scope" value="Eukaryota"/>
</dbReference>
<dbReference type="GO" id="GO:0005524">
    <property type="term" value="F:ATP binding"/>
    <property type="evidence" value="ECO:0007669"/>
    <property type="project" value="UniProtKB-KW"/>
</dbReference>
<dbReference type="SMART" id="SM00220">
    <property type="entry name" value="S_TKc"/>
    <property type="match status" value="1"/>
</dbReference>
<comment type="catalytic activity">
    <reaction evidence="8">
        <text>L-threonyl-[protein] + ATP = O-phospho-L-threonyl-[protein] + ADP + H(+)</text>
        <dbReference type="Rhea" id="RHEA:46608"/>
        <dbReference type="Rhea" id="RHEA-COMP:11060"/>
        <dbReference type="Rhea" id="RHEA-COMP:11605"/>
        <dbReference type="ChEBI" id="CHEBI:15378"/>
        <dbReference type="ChEBI" id="CHEBI:30013"/>
        <dbReference type="ChEBI" id="CHEBI:30616"/>
        <dbReference type="ChEBI" id="CHEBI:61977"/>
        <dbReference type="ChEBI" id="CHEBI:456216"/>
        <dbReference type="EC" id="2.7.12.2"/>
    </reaction>
</comment>
<dbReference type="Gene3D" id="1.10.510.10">
    <property type="entry name" value="Transferase(Phosphotransferase) domain 1"/>
    <property type="match status" value="1"/>
</dbReference>
<comment type="catalytic activity">
    <reaction evidence="7">
        <text>L-seryl-[protein] + ATP = O-phospho-L-seryl-[protein] + ADP + H(+)</text>
        <dbReference type="Rhea" id="RHEA:17989"/>
        <dbReference type="Rhea" id="RHEA-COMP:9863"/>
        <dbReference type="Rhea" id="RHEA-COMP:11604"/>
        <dbReference type="ChEBI" id="CHEBI:15378"/>
        <dbReference type="ChEBI" id="CHEBI:29999"/>
        <dbReference type="ChEBI" id="CHEBI:30616"/>
        <dbReference type="ChEBI" id="CHEBI:83421"/>
        <dbReference type="ChEBI" id="CHEBI:456216"/>
        <dbReference type="EC" id="2.7.12.2"/>
    </reaction>
</comment>
<dbReference type="GO" id="GO:0106310">
    <property type="term" value="F:protein serine kinase activity"/>
    <property type="evidence" value="ECO:0007669"/>
    <property type="project" value="RHEA"/>
</dbReference>
<dbReference type="PANTHER" id="PTHR48013:SF9">
    <property type="entry name" value="DUAL SPECIFICITY MITOGEN-ACTIVATED PROTEIN KINASE KINASE 5"/>
    <property type="match status" value="1"/>
</dbReference>
<dbReference type="AlphaFoldDB" id="G0R5U8"/>
<keyword evidence="10" id="KW-0472">Membrane</keyword>
<feature type="transmembrane region" description="Helical" evidence="10">
    <location>
        <begin position="176"/>
        <end position="196"/>
    </location>
</feature>
<evidence type="ECO:0000256" key="6">
    <source>
        <dbReference type="ARBA" id="ARBA00038999"/>
    </source>
</evidence>
<keyword evidence="1 12" id="KW-0808">Transferase</keyword>
<proteinExistence type="inferred from homology"/>
<protein>
    <recommendedName>
        <fullName evidence="6">mitogen-activated protein kinase kinase</fullName>
        <ecNumber evidence="6">2.7.12.2</ecNumber>
    </recommendedName>
</protein>
<sequence length="385" mass="44775">MKKGKKKPPQIQVEDELEKSKNSEIGSQWLDFINNGIKISNDGIRKGNLEFQFDKNDVVSTGKCIGEGVACQVEEGIYKPLNIKVAIKKIKIYDREKRRQLESDIKILLNNAEKNTQGCYFFVKMYGAFYDEGQVKIVLELMDVGSFKAVINILKIAQVQQNQILIPENILSRICQQVYCLIYLYIVFFIIFLLFLKKIKILIGLMHLHIIFKQVHRDIKPENILMNSKGEVKLTDFGVAKELDQTDQKLISQRGTTAYMSPERINGDEYSFPSDIWSFGIVIYEMITGKYPFQADKTIIQLHQLFQNMEEQYFVLPKQPNFSNSLRNFIQQCLVIDPNKRSSAIELLVHPFINDNLSQDNDIQEWLNDIKYKYMQKQSQNLSQE</sequence>
<keyword evidence="3 12" id="KW-0418">Kinase</keyword>
<dbReference type="InterPro" id="IPR000719">
    <property type="entry name" value="Prot_kinase_dom"/>
</dbReference>
<keyword evidence="10" id="KW-0812">Transmembrane</keyword>
<accession>G0R5U8</accession>
<evidence type="ECO:0000259" key="11">
    <source>
        <dbReference type="PROSITE" id="PS50011"/>
    </source>
</evidence>
<dbReference type="Pfam" id="PF00069">
    <property type="entry name" value="Pkinase"/>
    <property type="match status" value="1"/>
</dbReference>
<dbReference type="Gene3D" id="3.30.200.20">
    <property type="entry name" value="Phosphorylase Kinase, domain 1"/>
    <property type="match status" value="1"/>
</dbReference>
<evidence type="ECO:0000256" key="8">
    <source>
        <dbReference type="ARBA" id="ARBA00049299"/>
    </source>
</evidence>
<evidence type="ECO:0000256" key="9">
    <source>
        <dbReference type="ARBA" id="ARBA00051693"/>
    </source>
</evidence>
<evidence type="ECO:0000313" key="12">
    <source>
        <dbReference type="EMBL" id="EGR27169.1"/>
    </source>
</evidence>
<dbReference type="STRING" id="857967.G0R5U8"/>
<gene>
    <name evidence="12" type="ORF">IMG5_201100</name>
</gene>
<evidence type="ECO:0000313" key="13">
    <source>
        <dbReference type="Proteomes" id="UP000008983"/>
    </source>
</evidence>
<evidence type="ECO:0000256" key="4">
    <source>
        <dbReference type="ARBA" id="ARBA00022840"/>
    </source>
</evidence>
<evidence type="ECO:0000256" key="7">
    <source>
        <dbReference type="ARBA" id="ARBA00049014"/>
    </source>
</evidence>
<dbReference type="EC" id="2.7.12.2" evidence="6"/>
<evidence type="ECO:0000256" key="2">
    <source>
        <dbReference type="ARBA" id="ARBA00022741"/>
    </source>
</evidence>
<dbReference type="GO" id="GO:0004713">
    <property type="term" value="F:protein tyrosine kinase activity"/>
    <property type="evidence" value="ECO:0007669"/>
    <property type="project" value="RHEA"/>
</dbReference>
<evidence type="ECO:0000256" key="5">
    <source>
        <dbReference type="ARBA" id="ARBA00038035"/>
    </source>
</evidence>
<name>G0R5U8_ICHMU</name>
<dbReference type="GO" id="GO:0004708">
    <property type="term" value="F:MAP kinase kinase activity"/>
    <property type="evidence" value="ECO:0007669"/>
    <property type="project" value="UniProtKB-EC"/>
</dbReference>
<keyword evidence="13" id="KW-1185">Reference proteome</keyword>
<comment type="similarity">
    <text evidence="5">Belongs to the protein kinase superfamily. STE Ser/Thr protein kinase family. MAP kinase kinase subfamily.</text>
</comment>
<dbReference type="PROSITE" id="PS50011">
    <property type="entry name" value="PROTEIN_KINASE_DOM"/>
    <property type="match status" value="1"/>
</dbReference>
<dbReference type="GeneID" id="14903231"/>
<evidence type="ECO:0000256" key="1">
    <source>
        <dbReference type="ARBA" id="ARBA00022679"/>
    </source>
</evidence>
<reference evidence="12 13" key="1">
    <citation type="submission" date="2011-07" db="EMBL/GenBank/DDBJ databases">
        <authorList>
            <person name="Coyne R."/>
            <person name="Brami D."/>
            <person name="Johnson J."/>
            <person name="Hostetler J."/>
            <person name="Hannick L."/>
            <person name="Clark T."/>
            <person name="Cassidy-Hanley D."/>
            <person name="Inman J."/>
        </authorList>
    </citation>
    <scope>NUCLEOTIDE SEQUENCE [LARGE SCALE GENOMIC DNA]</scope>
    <source>
        <strain evidence="12 13">G5</strain>
    </source>
</reference>
<dbReference type="InParanoid" id="G0R5U8"/>
<evidence type="ECO:0000256" key="3">
    <source>
        <dbReference type="ARBA" id="ARBA00022777"/>
    </source>
</evidence>
<comment type="catalytic activity">
    <reaction evidence="9">
        <text>L-tyrosyl-[protein] + ATP = O-phospho-L-tyrosyl-[protein] + ADP + H(+)</text>
        <dbReference type="Rhea" id="RHEA:10596"/>
        <dbReference type="Rhea" id="RHEA-COMP:10136"/>
        <dbReference type="Rhea" id="RHEA-COMP:20101"/>
        <dbReference type="ChEBI" id="CHEBI:15378"/>
        <dbReference type="ChEBI" id="CHEBI:30616"/>
        <dbReference type="ChEBI" id="CHEBI:46858"/>
        <dbReference type="ChEBI" id="CHEBI:61978"/>
        <dbReference type="ChEBI" id="CHEBI:456216"/>
        <dbReference type="EC" id="2.7.12.2"/>
    </reaction>
</comment>
<dbReference type="OrthoDB" id="10252354at2759"/>
<keyword evidence="4" id="KW-0067">ATP-binding</keyword>
<evidence type="ECO:0000256" key="10">
    <source>
        <dbReference type="SAM" id="Phobius"/>
    </source>
</evidence>
<organism evidence="12 13">
    <name type="scientific">Ichthyophthirius multifiliis</name>
    <name type="common">White spot disease agent</name>
    <name type="synonym">Ich</name>
    <dbReference type="NCBI Taxonomy" id="5932"/>
    <lineage>
        <taxon>Eukaryota</taxon>
        <taxon>Sar</taxon>
        <taxon>Alveolata</taxon>
        <taxon>Ciliophora</taxon>
        <taxon>Intramacronucleata</taxon>
        <taxon>Oligohymenophorea</taxon>
        <taxon>Hymenostomatida</taxon>
        <taxon>Ophryoglenina</taxon>
        <taxon>Ichthyophthirius</taxon>
    </lineage>
</organism>
<dbReference type="EMBL" id="GL984386">
    <property type="protein sequence ID" value="EGR27169.1"/>
    <property type="molecule type" value="Genomic_DNA"/>
</dbReference>
<dbReference type="RefSeq" id="XP_004024053.1">
    <property type="nucleotide sequence ID" value="XM_004024004.1"/>
</dbReference>
<dbReference type="SUPFAM" id="SSF56112">
    <property type="entry name" value="Protein kinase-like (PK-like)"/>
    <property type="match status" value="1"/>
</dbReference>
<dbReference type="Proteomes" id="UP000008983">
    <property type="component" value="Unassembled WGS sequence"/>
</dbReference>
<dbReference type="InterPro" id="IPR011009">
    <property type="entry name" value="Kinase-like_dom_sf"/>
</dbReference>
<dbReference type="OMA" id="RISCVYK"/>
<dbReference type="PANTHER" id="PTHR48013">
    <property type="entry name" value="DUAL SPECIFICITY MITOGEN-ACTIVATED PROTEIN KINASE KINASE 5-RELATED"/>
    <property type="match status" value="1"/>
</dbReference>